<organism evidence="6 7">
    <name type="scientific">Magallana gigas</name>
    <name type="common">Pacific oyster</name>
    <name type="synonym">Crassostrea gigas</name>
    <dbReference type="NCBI Taxonomy" id="29159"/>
    <lineage>
        <taxon>Eukaryota</taxon>
        <taxon>Metazoa</taxon>
        <taxon>Spiralia</taxon>
        <taxon>Lophotrochozoa</taxon>
        <taxon>Mollusca</taxon>
        <taxon>Bivalvia</taxon>
        <taxon>Autobranchia</taxon>
        <taxon>Pteriomorphia</taxon>
        <taxon>Ostreida</taxon>
        <taxon>Ostreoidea</taxon>
        <taxon>Ostreidae</taxon>
        <taxon>Magallana</taxon>
    </lineage>
</organism>
<evidence type="ECO:0000256" key="2">
    <source>
        <dbReference type="ARBA" id="ARBA00022771"/>
    </source>
</evidence>
<evidence type="ECO:0000256" key="3">
    <source>
        <dbReference type="ARBA" id="ARBA00022833"/>
    </source>
</evidence>
<dbReference type="PROSITE" id="PS50089">
    <property type="entry name" value="ZF_RING_2"/>
    <property type="match status" value="1"/>
</dbReference>
<dbReference type="GO" id="GO:0008270">
    <property type="term" value="F:zinc ion binding"/>
    <property type="evidence" value="ECO:0007669"/>
    <property type="project" value="UniProtKB-KW"/>
</dbReference>
<keyword evidence="7" id="KW-1185">Reference proteome</keyword>
<dbReference type="FunFam" id="1.10.1170.10:FF:000002">
    <property type="entry name" value="Baculoviral IAP repeat containing 7"/>
    <property type="match status" value="1"/>
</dbReference>
<dbReference type="InterPro" id="IPR001841">
    <property type="entry name" value="Znf_RING"/>
</dbReference>
<accession>A0A8W8JLT5</accession>
<dbReference type="InterPro" id="IPR013083">
    <property type="entry name" value="Znf_RING/FYVE/PHD"/>
</dbReference>
<protein>
    <recommendedName>
        <fullName evidence="5">RING-type domain-containing protein</fullName>
    </recommendedName>
</protein>
<dbReference type="InterPro" id="IPR051728">
    <property type="entry name" value="RING-FYVE_E3_ubiquitin-ligase"/>
</dbReference>
<dbReference type="AlphaFoldDB" id="A0A8W8JLT5"/>
<dbReference type="EnsemblMetazoa" id="G19929.1">
    <property type="protein sequence ID" value="G19929.1:cds"/>
    <property type="gene ID" value="G19929"/>
</dbReference>
<evidence type="ECO:0000256" key="4">
    <source>
        <dbReference type="PROSITE-ProRule" id="PRU00175"/>
    </source>
</evidence>
<keyword evidence="1" id="KW-0479">Metal-binding</keyword>
<dbReference type="PANTHER" id="PTHR14879">
    <property type="entry name" value="CASPASE REGULATOR, RING FINGER DOMAIN-CONTAINING"/>
    <property type="match status" value="1"/>
</dbReference>
<keyword evidence="2 4" id="KW-0863">Zinc-finger</keyword>
<name>A0A8W8JLT5_MAGGI</name>
<feature type="domain" description="RING-type" evidence="5">
    <location>
        <begin position="21"/>
        <end position="56"/>
    </location>
</feature>
<keyword evidence="3" id="KW-0862">Zinc</keyword>
<evidence type="ECO:0000313" key="6">
    <source>
        <dbReference type="EnsemblMetazoa" id="G19929.1:cds"/>
    </source>
</evidence>
<evidence type="ECO:0000256" key="1">
    <source>
        <dbReference type="ARBA" id="ARBA00022723"/>
    </source>
</evidence>
<reference evidence="6" key="1">
    <citation type="submission" date="2022-08" db="UniProtKB">
        <authorList>
            <consortium name="EnsemblMetazoa"/>
        </authorList>
    </citation>
    <scope>IDENTIFICATION</scope>
    <source>
        <strain evidence="6">05x7-T-G4-1.051#20</strain>
    </source>
</reference>
<dbReference type="Gene3D" id="3.30.40.10">
    <property type="entry name" value="Zinc/RING finger domain, C3HC4 (zinc finger)"/>
    <property type="match status" value="1"/>
</dbReference>
<evidence type="ECO:0000259" key="5">
    <source>
        <dbReference type="PROSITE" id="PS50089"/>
    </source>
</evidence>
<sequence>MKKQIDDLSQEISDLRQRIKCKFCQESDLEVVLEPCGHLCCCQTCASRCDRCPICRAEISRRARTFLS</sequence>
<evidence type="ECO:0000313" key="7">
    <source>
        <dbReference type="Proteomes" id="UP000005408"/>
    </source>
</evidence>
<proteinExistence type="predicted"/>
<dbReference type="Pfam" id="PF13920">
    <property type="entry name" value="zf-C3HC4_3"/>
    <property type="match status" value="1"/>
</dbReference>
<dbReference type="Proteomes" id="UP000005408">
    <property type="component" value="Unassembled WGS sequence"/>
</dbReference>
<dbReference type="PANTHER" id="PTHR14879:SF5">
    <property type="entry name" value="RING-TYPE DOMAIN-CONTAINING PROTEIN"/>
    <property type="match status" value="1"/>
</dbReference>
<dbReference type="SUPFAM" id="SSF57850">
    <property type="entry name" value="RING/U-box"/>
    <property type="match status" value="1"/>
</dbReference>